<sequence>MDVQIAVGSETIDGYLAAPTEAVSGPGPWPGVVVVQDALGLGADLKAITERFATAGYVALAPNLYSRGGMFRCVKATLAASMSGRGQAIADLDAARSVLAQRADTTDKIGIAGFCMGGGFALLMAARGFDASAPYYGRLPKDRSALDGACPVVGSYGAKDPSLRGAAAALEAALSERGVEHDVKEYANSGHSFANRLPGQPLLRVLGLGYVHEDSEDAWRRVTAFFAHHLR</sequence>
<dbReference type="Gene3D" id="3.40.50.1820">
    <property type="entry name" value="alpha/beta hydrolase"/>
    <property type="match status" value="1"/>
</dbReference>
<evidence type="ECO:0000259" key="1">
    <source>
        <dbReference type="Pfam" id="PF01738"/>
    </source>
</evidence>
<dbReference type="RefSeq" id="WP_133847386.1">
    <property type="nucleotide sequence ID" value="NZ_SNXZ01000001.1"/>
</dbReference>
<dbReference type="InterPro" id="IPR029058">
    <property type="entry name" value="AB_hydrolase_fold"/>
</dbReference>
<name>A0A4R6SMU6_LABRH</name>
<protein>
    <submittedName>
        <fullName evidence="2">Carboxymethylenebutenolidase</fullName>
    </submittedName>
</protein>
<evidence type="ECO:0000313" key="3">
    <source>
        <dbReference type="Proteomes" id="UP000295444"/>
    </source>
</evidence>
<keyword evidence="3" id="KW-1185">Reference proteome</keyword>
<dbReference type="OrthoDB" id="3208682at2"/>
<proteinExistence type="predicted"/>
<dbReference type="SUPFAM" id="SSF53474">
    <property type="entry name" value="alpha/beta-Hydrolases"/>
    <property type="match status" value="1"/>
</dbReference>
<dbReference type="InterPro" id="IPR002925">
    <property type="entry name" value="Dienelactn_hydro"/>
</dbReference>
<organism evidence="2 3">
    <name type="scientific">Labedaea rhizosphaerae</name>
    <dbReference type="NCBI Taxonomy" id="598644"/>
    <lineage>
        <taxon>Bacteria</taxon>
        <taxon>Bacillati</taxon>
        <taxon>Actinomycetota</taxon>
        <taxon>Actinomycetes</taxon>
        <taxon>Pseudonocardiales</taxon>
        <taxon>Pseudonocardiaceae</taxon>
        <taxon>Labedaea</taxon>
    </lineage>
</organism>
<comment type="caution">
    <text evidence="2">The sequence shown here is derived from an EMBL/GenBank/DDBJ whole genome shotgun (WGS) entry which is preliminary data.</text>
</comment>
<dbReference type="EMBL" id="SNXZ01000001">
    <property type="protein sequence ID" value="TDQ04493.1"/>
    <property type="molecule type" value="Genomic_DNA"/>
</dbReference>
<gene>
    <name evidence="2" type="ORF">EV186_101445</name>
</gene>
<dbReference type="PANTHER" id="PTHR46623:SF6">
    <property type="entry name" value="ALPHA_BETA-HYDROLASES SUPERFAMILY PROTEIN"/>
    <property type="match status" value="1"/>
</dbReference>
<feature type="domain" description="Dienelactone hydrolase" evidence="1">
    <location>
        <begin position="12"/>
        <end position="229"/>
    </location>
</feature>
<dbReference type="Pfam" id="PF01738">
    <property type="entry name" value="DLH"/>
    <property type="match status" value="1"/>
</dbReference>
<dbReference type="Proteomes" id="UP000295444">
    <property type="component" value="Unassembled WGS sequence"/>
</dbReference>
<evidence type="ECO:0000313" key="2">
    <source>
        <dbReference type="EMBL" id="TDQ04493.1"/>
    </source>
</evidence>
<dbReference type="AlphaFoldDB" id="A0A4R6SMU6"/>
<accession>A0A4R6SMU6</accession>
<dbReference type="InterPro" id="IPR051049">
    <property type="entry name" value="Dienelactone_hydrolase-like"/>
</dbReference>
<reference evidence="2 3" key="1">
    <citation type="submission" date="2019-03" db="EMBL/GenBank/DDBJ databases">
        <title>Genomic Encyclopedia of Type Strains, Phase IV (KMG-IV): sequencing the most valuable type-strain genomes for metagenomic binning, comparative biology and taxonomic classification.</title>
        <authorList>
            <person name="Goeker M."/>
        </authorList>
    </citation>
    <scope>NUCLEOTIDE SEQUENCE [LARGE SCALE GENOMIC DNA]</scope>
    <source>
        <strain evidence="2 3">DSM 45361</strain>
    </source>
</reference>
<dbReference type="PANTHER" id="PTHR46623">
    <property type="entry name" value="CARBOXYMETHYLENEBUTENOLIDASE-RELATED"/>
    <property type="match status" value="1"/>
</dbReference>
<dbReference type="GO" id="GO:0016787">
    <property type="term" value="F:hydrolase activity"/>
    <property type="evidence" value="ECO:0007669"/>
    <property type="project" value="InterPro"/>
</dbReference>